<gene>
    <name evidence="1" type="ORF">RND81_10G250400</name>
</gene>
<proteinExistence type="predicted"/>
<sequence length="103" mass="12635">MHVSHGLPGFPRLWASQHVEETHVTYHCTNIPRFYYASCPFASSFHKQVIYRIIRSTNNEAHNIKPTYNMKLIKYKNNPNKMFRYYDYDFHYYVFIWKIYPFT</sequence>
<keyword evidence="2" id="KW-1185">Reference proteome</keyword>
<dbReference type="Proteomes" id="UP001443914">
    <property type="component" value="Unassembled WGS sequence"/>
</dbReference>
<protein>
    <submittedName>
        <fullName evidence="1">Uncharacterized protein</fullName>
    </submittedName>
</protein>
<evidence type="ECO:0000313" key="1">
    <source>
        <dbReference type="EMBL" id="KAK9685030.1"/>
    </source>
</evidence>
<dbReference type="AlphaFoldDB" id="A0AAW1I838"/>
<name>A0AAW1I838_SAPOF</name>
<evidence type="ECO:0000313" key="2">
    <source>
        <dbReference type="Proteomes" id="UP001443914"/>
    </source>
</evidence>
<accession>A0AAW1I838</accession>
<dbReference type="EMBL" id="JBDFQZ010000010">
    <property type="protein sequence ID" value="KAK9685030.1"/>
    <property type="molecule type" value="Genomic_DNA"/>
</dbReference>
<comment type="caution">
    <text evidence="1">The sequence shown here is derived from an EMBL/GenBank/DDBJ whole genome shotgun (WGS) entry which is preliminary data.</text>
</comment>
<reference evidence="1" key="1">
    <citation type="submission" date="2024-03" db="EMBL/GenBank/DDBJ databases">
        <title>WGS assembly of Saponaria officinalis var. Norfolk2.</title>
        <authorList>
            <person name="Jenkins J."/>
            <person name="Shu S."/>
            <person name="Grimwood J."/>
            <person name="Barry K."/>
            <person name="Goodstein D."/>
            <person name="Schmutz J."/>
            <person name="Leebens-Mack J."/>
            <person name="Osbourn A."/>
        </authorList>
    </citation>
    <scope>NUCLEOTIDE SEQUENCE [LARGE SCALE GENOMIC DNA]</scope>
    <source>
        <strain evidence="1">JIC</strain>
    </source>
</reference>
<organism evidence="1 2">
    <name type="scientific">Saponaria officinalis</name>
    <name type="common">Common soapwort</name>
    <name type="synonym">Lychnis saponaria</name>
    <dbReference type="NCBI Taxonomy" id="3572"/>
    <lineage>
        <taxon>Eukaryota</taxon>
        <taxon>Viridiplantae</taxon>
        <taxon>Streptophyta</taxon>
        <taxon>Embryophyta</taxon>
        <taxon>Tracheophyta</taxon>
        <taxon>Spermatophyta</taxon>
        <taxon>Magnoliopsida</taxon>
        <taxon>eudicotyledons</taxon>
        <taxon>Gunneridae</taxon>
        <taxon>Pentapetalae</taxon>
        <taxon>Caryophyllales</taxon>
        <taxon>Caryophyllaceae</taxon>
        <taxon>Caryophylleae</taxon>
        <taxon>Saponaria</taxon>
    </lineage>
</organism>